<dbReference type="OrthoDB" id="676979at2759"/>
<evidence type="ECO:0000313" key="2">
    <source>
        <dbReference type="EMBL" id="ELP84173.1"/>
    </source>
</evidence>
<reference evidence="2 3" key="1">
    <citation type="submission" date="2012-10" db="EMBL/GenBank/DDBJ databases">
        <authorList>
            <person name="Zafar N."/>
            <person name="Inman J."/>
            <person name="Hall N."/>
            <person name="Lorenzi H."/>
            <person name="Caler E."/>
        </authorList>
    </citation>
    <scope>NUCLEOTIDE SEQUENCE [LARGE SCALE GENOMIC DNA]</scope>
    <source>
        <strain evidence="2 3">IP1</strain>
    </source>
</reference>
<dbReference type="Gene3D" id="3.80.10.10">
    <property type="entry name" value="Ribonuclease Inhibitor"/>
    <property type="match status" value="2"/>
</dbReference>
<evidence type="ECO:0008006" key="4">
    <source>
        <dbReference type="Google" id="ProtNLM"/>
    </source>
</evidence>
<dbReference type="Pfam" id="PF13306">
    <property type="entry name" value="LRR_5"/>
    <property type="match status" value="2"/>
</dbReference>
<dbReference type="Proteomes" id="UP000014680">
    <property type="component" value="Unassembled WGS sequence"/>
</dbReference>
<protein>
    <recommendedName>
        <fullName evidence="4">Leucine rich repeat containing protein BspA family protein</fullName>
    </recommendedName>
</protein>
<feature type="chain" id="PRO_5001980070" description="Leucine rich repeat containing protein BspA family protein" evidence="1">
    <location>
        <begin position="17"/>
        <end position="437"/>
    </location>
</feature>
<proteinExistence type="predicted"/>
<dbReference type="PANTHER" id="PTHR45661">
    <property type="entry name" value="SURFACE ANTIGEN"/>
    <property type="match status" value="1"/>
</dbReference>
<dbReference type="InterPro" id="IPR026906">
    <property type="entry name" value="LRR_5"/>
</dbReference>
<feature type="signal peptide" evidence="1">
    <location>
        <begin position="1"/>
        <end position="16"/>
    </location>
</feature>
<dbReference type="RefSeq" id="XP_004183519.1">
    <property type="nucleotide sequence ID" value="XM_004183471.1"/>
</dbReference>
<name>A0A0A1TZV4_ENTIV</name>
<sequence length="437" mass="48581">MILLFILHCLVCFSFGSECYKIDENNKCVLDGDDPCKGKVVIKSDAPPAICMFGFQNNDQITSIEYEGKNGLEIRTFGFESATKLVSVTSYGGIVSLESNAFKNCHSLVIIDVHKVQNIPESCFEGCTSLEFVGDLSDITFFGDGAFLNSNLRVLTFGNNVQLIGYEAFKNTKIETVILPRDKPKQGFHTSVFEDCKNLKSVDFGGITEIPDYTFSNCVSLEILIGSEKVTYYGEMSFERTKLSSIKFGNGVTHIGSKAFSETQLTSVKVPETELMYSVFEKCLKLNTVDFGGNIEMPEGTFAGCSSLSLVVGTENLKYVGKSAFEDCDKLESLNLYGNIEQLLDSLQSQKNLFYHGKRQPKVLPVTQFKKDLKIFVTDNYLSSKFGNNDVLKLHCSSSQFVDVEMTPPECENCEIGKKTLDGDNYYCDLNTKKLSN</sequence>
<dbReference type="InterPro" id="IPR053139">
    <property type="entry name" value="Surface_bspA-like"/>
</dbReference>
<gene>
    <name evidence="2" type="ORF">EIN_338020</name>
</gene>
<dbReference type="VEuPathDB" id="AmoebaDB:EIN_338020"/>
<evidence type="ECO:0000256" key="1">
    <source>
        <dbReference type="SAM" id="SignalP"/>
    </source>
</evidence>
<organism evidence="2 3">
    <name type="scientific">Entamoeba invadens IP1</name>
    <dbReference type="NCBI Taxonomy" id="370355"/>
    <lineage>
        <taxon>Eukaryota</taxon>
        <taxon>Amoebozoa</taxon>
        <taxon>Evosea</taxon>
        <taxon>Archamoebae</taxon>
        <taxon>Mastigamoebida</taxon>
        <taxon>Entamoebidae</taxon>
        <taxon>Entamoeba</taxon>
    </lineage>
</organism>
<dbReference type="GeneID" id="14883152"/>
<dbReference type="SUPFAM" id="SSF52058">
    <property type="entry name" value="L domain-like"/>
    <property type="match status" value="1"/>
</dbReference>
<accession>A0A0A1TZV4</accession>
<keyword evidence="3" id="KW-1185">Reference proteome</keyword>
<evidence type="ECO:0000313" key="3">
    <source>
        <dbReference type="Proteomes" id="UP000014680"/>
    </source>
</evidence>
<dbReference type="KEGG" id="eiv:EIN_338020"/>
<dbReference type="AlphaFoldDB" id="A0A0A1TZV4"/>
<dbReference type="PANTHER" id="PTHR45661:SF3">
    <property type="entry name" value="IG-LIKE DOMAIN-CONTAINING PROTEIN"/>
    <property type="match status" value="1"/>
</dbReference>
<dbReference type="EMBL" id="KB207145">
    <property type="protein sequence ID" value="ELP84173.1"/>
    <property type="molecule type" value="Genomic_DNA"/>
</dbReference>
<keyword evidence="1" id="KW-0732">Signal</keyword>
<dbReference type="InterPro" id="IPR032675">
    <property type="entry name" value="LRR_dom_sf"/>
</dbReference>